<dbReference type="InterPro" id="IPR009288">
    <property type="entry name" value="AIG2-like_dom"/>
</dbReference>
<evidence type="ECO:0000313" key="2">
    <source>
        <dbReference type="EMBL" id="RZU45038.1"/>
    </source>
</evidence>
<dbReference type="AlphaFoldDB" id="A0A4Q7Z475"/>
<dbReference type="InterPro" id="IPR036568">
    <property type="entry name" value="GGCT-like_sf"/>
</dbReference>
<evidence type="ECO:0000313" key="3">
    <source>
        <dbReference type="Proteomes" id="UP000292423"/>
    </source>
</evidence>
<reference evidence="2 3" key="1">
    <citation type="submission" date="2019-02" db="EMBL/GenBank/DDBJ databases">
        <title>Genomic Encyclopedia of Type Strains, Phase IV (KMG-IV): sequencing the most valuable type-strain genomes for metagenomic binning, comparative biology and taxonomic classification.</title>
        <authorList>
            <person name="Goeker M."/>
        </authorList>
    </citation>
    <scope>NUCLEOTIDE SEQUENCE [LARGE SCALE GENOMIC DNA]</scope>
    <source>
        <strain evidence="2 3">DSM 105135</strain>
    </source>
</reference>
<gene>
    <name evidence="2" type="ORF">EV700_1845</name>
</gene>
<comment type="caution">
    <text evidence="2">The sequence shown here is derived from an EMBL/GenBank/DDBJ whole genome shotgun (WGS) entry which is preliminary data.</text>
</comment>
<dbReference type="EMBL" id="SHKX01000012">
    <property type="protein sequence ID" value="RZU45038.1"/>
    <property type="molecule type" value="Genomic_DNA"/>
</dbReference>
<sequence>MGARLASQAHWLGQAQVRGDLYRVSWYPALVSGEGLVVGDVYGIPERLWPELDHFEEADRADPEYRRLVSPVQLASGLWLDAWVYWYARPVKGLARISGGDWLNAPP</sequence>
<keyword evidence="2" id="KW-0808">Transferase</keyword>
<feature type="domain" description="Gamma-glutamylcyclotransferase AIG2-like" evidence="1">
    <location>
        <begin position="7"/>
        <end position="103"/>
    </location>
</feature>
<dbReference type="CDD" id="cd06661">
    <property type="entry name" value="GGCT_like"/>
    <property type="match status" value="1"/>
</dbReference>
<protein>
    <submittedName>
        <fullName evidence="2">Gamma-glutamylcyclotransferase (GGCT)/AIG2-like uncharacterized protein YtfP</fullName>
    </submittedName>
</protein>
<evidence type="ECO:0000259" key="1">
    <source>
        <dbReference type="Pfam" id="PF06094"/>
    </source>
</evidence>
<accession>A0A4Q7Z475</accession>
<dbReference type="Proteomes" id="UP000292423">
    <property type="component" value="Unassembled WGS sequence"/>
</dbReference>
<organism evidence="2 3">
    <name type="scientific">Fluviicoccus keumensis</name>
    <dbReference type="NCBI Taxonomy" id="1435465"/>
    <lineage>
        <taxon>Bacteria</taxon>
        <taxon>Pseudomonadati</taxon>
        <taxon>Pseudomonadota</taxon>
        <taxon>Gammaproteobacteria</taxon>
        <taxon>Moraxellales</taxon>
        <taxon>Moraxellaceae</taxon>
        <taxon>Fluviicoccus</taxon>
    </lineage>
</organism>
<dbReference type="GO" id="GO:0016740">
    <property type="term" value="F:transferase activity"/>
    <property type="evidence" value="ECO:0007669"/>
    <property type="project" value="UniProtKB-KW"/>
</dbReference>
<proteinExistence type="predicted"/>
<dbReference type="SUPFAM" id="SSF110857">
    <property type="entry name" value="Gamma-glutamyl cyclotransferase-like"/>
    <property type="match status" value="1"/>
</dbReference>
<dbReference type="InterPro" id="IPR013024">
    <property type="entry name" value="GGCT-like"/>
</dbReference>
<dbReference type="Pfam" id="PF06094">
    <property type="entry name" value="GGACT"/>
    <property type="match status" value="1"/>
</dbReference>
<keyword evidence="3" id="KW-1185">Reference proteome</keyword>
<dbReference type="Gene3D" id="3.10.490.10">
    <property type="entry name" value="Gamma-glutamyl cyclotransferase-like"/>
    <property type="match status" value="1"/>
</dbReference>
<name>A0A4Q7Z475_9GAMM</name>